<proteinExistence type="predicted"/>
<evidence type="ECO:0000313" key="2">
    <source>
        <dbReference type="EMBL" id="GFH40474.1"/>
    </source>
</evidence>
<dbReference type="Gene3D" id="3.20.20.190">
    <property type="entry name" value="Phosphatidylinositol (PI) phosphodiesterase"/>
    <property type="match status" value="1"/>
</dbReference>
<dbReference type="SUPFAM" id="SSF51695">
    <property type="entry name" value="PLC-like phosphodiesterases"/>
    <property type="match status" value="1"/>
</dbReference>
<dbReference type="PANTHER" id="PTHR46211:SF1">
    <property type="entry name" value="GLYCEROPHOSPHODIESTER PHOSPHODIESTERASE, CYTOPLASMIC"/>
    <property type="match status" value="1"/>
</dbReference>
<dbReference type="CDD" id="cd08563">
    <property type="entry name" value="GDPD_TtGDE_like"/>
    <property type="match status" value="1"/>
</dbReference>
<keyword evidence="3" id="KW-1185">Reference proteome</keyword>
<dbReference type="InterPro" id="IPR017946">
    <property type="entry name" value="PLC-like_Pdiesterase_TIM-brl"/>
</dbReference>
<dbReference type="Pfam" id="PF03009">
    <property type="entry name" value="GDPD"/>
    <property type="match status" value="1"/>
</dbReference>
<dbReference type="AlphaFoldDB" id="A0A6A0B800"/>
<feature type="domain" description="GP-PDE" evidence="1">
    <location>
        <begin position="41"/>
        <end position="278"/>
    </location>
</feature>
<sequence>MFTGIKKWYRRTWEARKSRRAKLQAKISPRLQKMFATPTETLIFAHRGSKSNRPENTLASFAEAVRVGTDGIELDVHLTHDQKLVVIHDETLERTTNGSGLVRELTFEKIRSYSAGAWFSDRYKREKIPLLSEVLELLCELDFKGVLNIEIKTDKYPYPNIEQITSELMTSQNWPFSHIYCSFNIQSLQTLSQLEPEVELCLLMSTSDKKIQQGLAADFITHLHPRLDWAQKNAKKLPQIPKPLRPWTPNNDADIHFAFDHHLAGFMTDYPELAVRIKQMYNQK</sequence>
<dbReference type="Proteomes" id="UP000475928">
    <property type="component" value="Unassembled WGS sequence"/>
</dbReference>
<dbReference type="EMBL" id="BLLH01000003">
    <property type="protein sequence ID" value="GFH40474.1"/>
    <property type="molecule type" value="Genomic_DNA"/>
</dbReference>
<organism evidence="2 3">
    <name type="scientific">Pseudolactococcus insecticola</name>
    <dbReference type="NCBI Taxonomy" id="2709158"/>
    <lineage>
        <taxon>Bacteria</taxon>
        <taxon>Bacillati</taxon>
        <taxon>Bacillota</taxon>
        <taxon>Bacilli</taxon>
        <taxon>Lactobacillales</taxon>
        <taxon>Streptococcaceae</taxon>
        <taxon>Pseudolactococcus</taxon>
    </lineage>
</organism>
<dbReference type="PANTHER" id="PTHR46211">
    <property type="entry name" value="GLYCEROPHOSPHORYL DIESTER PHOSPHODIESTERASE"/>
    <property type="match status" value="1"/>
</dbReference>
<comment type="caution">
    <text evidence="2">The sequence shown here is derived from an EMBL/GenBank/DDBJ whole genome shotgun (WGS) entry which is preliminary data.</text>
</comment>
<name>A0A6A0B800_9LACT</name>
<dbReference type="InterPro" id="IPR030395">
    <property type="entry name" value="GP_PDE_dom"/>
</dbReference>
<protein>
    <submittedName>
        <fullName evidence="2">Glycerophosphodiester phosphodiesterase</fullName>
    </submittedName>
</protein>
<dbReference type="PROSITE" id="PS51704">
    <property type="entry name" value="GP_PDE"/>
    <property type="match status" value="1"/>
</dbReference>
<gene>
    <name evidence="2" type="primary">yagA</name>
    <name evidence="2" type="ORF">Hs20B_08720</name>
</gene>
<accession>A0A6A0B800</accession>
<dbReference type="GO" id="GO:0006629">
    <property type="term" value="P:lipid metabolic process"/>
    <property type="evidence" value="ECO:0007669"/>
    <property type="project" value="InterPro"/>
</dbReference>
<dbReference type="GO" id="GO:0008081">
    <property type="term" value="F:phosphoric diester hydrolase activity"/>
    <property type="evidence" value="ECO:0007669"/>
    <property type="project" value="InterPro"/>
</dbReference>
<evidence type="ECO:0000259" key="1">
    <source>
        <dbReference type="PROSITE" id="PS51704"/>
    </source>
</evidence>
<dbReference type="RefSeq" id="WP_172356113.1">
    <property type="nucleotide sequence ID" value="NZ_BLLH01000003.1"/>
</dbReference>
<evidence type="ECO:0000313" key="3">
    <source>
        <dbReference type="Proteomes" id="UP000475928"/>
    </source>
</evidence>
<reference evidence="2 3" key="1">
    <citation type="submission" date="2020-02" db="EMBL/GenBank/DDBJ databases">
        <title>Draft genome sequence of Lactococcus sp. Hs20B0-1.</title>
        <authorList>
            <person name="Noda S."/>
            <person name="Yuki M."/>
            <person name="Ohkuma M."/>
        </authorList>
    </citation>
    <scope>NUCLEOTIDE SEQUENCE [LARGE SCALE GENOMIC DNA]</scope>
    <source>
        <strain evidence="2 3">Hs20B0-1</strain>
    </source>
</reference>